<proteinExistence type="predicted"/>
<sequence>MSSNLRWSLRGERILNLKTEGILKRKMLEEACTPHELAAALKIEQRMKRAEDRHEFDDDDSVDATPEASILSGFKACSLQKKQREDSIIEQAKEEQRLASMTKVEQINEDTLRYNSEKQAAASARGAARDAVNWAAETVGLRLQPGIFEYNAEEMVTNEAPSYEDDAYGPENAGLTFRIVHKIKTPDQSSHTAHAGSSKEIEAIKSSFLDMSTSSSWLLFHGTVALCVVAAVWTLKRRSKD</sequence>
<feature type="transmembrane region" description="Helical" evidence="1">
    <location>
        <begin position="217"/>
        <end position="235"/>
    </location>
</feature>
<dbReference type="EMBL" id="BEGY01000033">
    <property type="protein sequence ID" value="GAX78552.1"/>
    <property type="molecule type" value="Genomic_DNA"/>
</dbReference>
<dbReference type="Proteomes" id="UP000232323">
    <property type="component" value="Unassembled WGS sequence"/>
</dbReference>
<keyword evidence="1" id="KW-0472">Membrane</keyword>
<name>A0A250X6P1_9CHLO</name>
<keyword evidence="1" id="KW-1133">Transmembrane helix</keyword>
<organism evidence="2 3">
    <name type="scientific">Chlamydomonas eustigma</name>
    <dbReference type="NCBI Taxonomy" id="1157962"/>
    <lineage>
        <taxon>Eukaryota</taxon>
        <taxon>Viridiplantae</taxon>
        <taxon>Chlorophyta</taxon>
        <taxon>core chlorophytes</taxon>
        <taxon>Chlorophyceae</taxon>
        <taxon>CS clade</taxon>
        <taxon>Chlamydomonadales</taxon>
        <taxon>Chlamydomonadaceae</taxon>
        <taxon>Chlamydomonas</taxon>
    </lineage>
</organism>
<evidence type="ECO:0000313" key="3">
    <source>
        <dbReference type="Proteomes" id="UP000232323"/>
    </source>
</evidence>
<accession>A0A250X6P1</accession>
<keyword evidence="1" id="KW-0812">Transmembrane</keyword>
<gene>
    <name evidence="2" type="ORF">CEUSTIGMA_g5992.t1</name>
</gene>
<reference evidence="2 3" key="1">
    <citation type="submission" date="2017-08" db="EMBL/GenBank/DDBJ databases">
        <title>Acidophilic green algal genome provides insights into adaptation to an acidic environment.</title>
        <authorList>
            <person name="Hirooka S."/>
            <person name="Hirose Y."/>
            <person name="Kanesaki Y."/>
            <person name="Higuchi S."/>
            <person name="Fujiwara T."/>
            <person name="Onuma R."/>
            <person name="Era A."/>
            <person name="Ohbayashi R."/>
            <person name="Uzuka A."/>
            <person name="Nozaki H."/>
            <person name="Yoshikawa H."/>
            <person name="Miyagishima S.Y."/>
        </authorList>
    </citation>
    <scope>NUCLEOTIDE SEQUENCE [LARGE SCALE GENOMIC DNA]</scope>
    <source>
        <strain evidence="2 3">NIES-2499</strain>
    </source>
</reference>
<evidence type="ECO:0000256" key="1">
    <source>
        <dbReference type="SAM" id="Phobius"/>
    </source>
</evidence>
<keyword evidence="3" id="KW-1185">Reference proteome</keyword>
<comment type="caution">
    <text evidence="2">The sequence shown here is derived from an EMBL/GenBank/DDBJ whole genome shotgun (WGS) entry which is preliminary data.</text>
</comment>
<evidence type="ECO:0000313" key="2">
    <source>
        <dbReference type="EMBL" id="GAX78552.1"/>
    </source>
</evidence>
<protein>
    <submittedName>
        <fullName evidence="2">Uncharacterized protein</fullName>
    </submittedName>
</protein>
<dbReference type="AlphaFoldDB" id="A0A250X6P1"/>